<dbReference type="EMBL" id="OMKW01000004">
    <property type="protein sequence ID" value="SPF30844.1"/>
    <property type="molecule type" value="Genomic_DNA"/>
</dbReference>
<dbReference type="OrthoDB" id="9785252at2"/>
<comment type="subcellular location">
    <subcellularLocation>
        <location evidence="2">Cell membrane</location>
        <topology evidence="2">Multi-pass membrane protein</topology>
    </subcellularLocation>
</comment>
<dbReference type="Proteomes" id="UP000244932">
    <property type="component" value="Unassembled WGS sequence"/>
</dbReference>
<dbReference type="RefSeq" id="WP_108783537.1">
    <property type="nucleotide sequence ID" value="NZ_OMKW01000004.1"/>
</dbReference>
<evidence type="ECO:0000256" key="1">
    <source>
        <dbReference type="ARBA" id="ARBA00000085"/>
    </source>
</evidence>
<evidence type="ECO:0000313" key="12">
    <source>
        <dbReference type="EMBL" id="SPF30844.1"/>
    </source>
</evidence>
<dbReference type="InterPro" id="IPR005467">
    <property type="entry name" value="His_kinase_dom"/>
</dbReference>
<dbReference type="SMART" id="SM00387">
    <property type="entry name" value="HATPase_c"/>
    <property type="match status" value="1"/>
</dbReference>
<dbReference type="InterPro" id="IPR036097">
    <property type="entry name" value="HisK_dim/P_sf"/>
</dbReference>
<keyword evidence="10" id="KW-1133">Transmembrane helix</keyword>
<evidence type="ECO:0000313" key="13">
    <source>
        <dbReference type="Proteomes" id="UP000244932"/>
    </source>
</evidence>
<dbReference type="CDD" id="cd00082">
    <property type="entry name" value="HisKA"/>
    <property type="match status" value="1"/>
</dbReference>
<evidence type="ECO:0000256" key="10">
    <source>
        <dbReference type="SAM" id="Phobius"/>
    </source>
</evidence>
<gene>
    <name evidence="12" type="primary">regB</name>
    <name evidence="12" type="ORF">POI8812_03188</name>
</gene>
<keyword evidence="7" id="KW-0547">Nucleotide-binding</keyword>
<dbReference type="InterPro" id="IPR050980">
    <property type="entry name" value="2C_sensor_his_kinase"/>
</dbReference>
<accession>A0A2R8AF24</accession>
<proteinExistence type="predicted"/>
<organism evidence="12 13">
    <name type="scientific">Pontivivens insulae</name>
    <dbReference type="NCBI Taxonomy" id="1639689"/>
    <lineage>
        <taxon>Bacteria</taxon>
        <taxon>Pseudomonadati</taxon>
        <taxon>Pseudomonadota</taxon>
        <taxon>Alphaproteobacteria</taxon>
        <taxon>Rhodobacterales</taxon>
        <taxon>Paracoccaceae</taxon>
        <taxon>Pontivivens</taxon>
    </lineage>
</organism>
<dbReference type="Gene3D" id="3.30.565.10">
    <property type="entry name" value="Histidine kinase-like ATPase, C-terminal domain"/>
    <property type="match status" value="1"/>
</dbReference>
<dbReference type="InterPro" id="IPR003661">
    <property type="entry name" value="HisK_dim/P_dom"/>
</dbReference>
<dbReference type="Pfam" id="PF02518">
    <property type="entry name" value="HATPase_c"/>
    <property type="match status" value="1"/>
</dbReference>
<feature type="transmembrane region" description="Helical" evidence="10">
    <location>
        <begin position="129"/>
        <end position="149"/>
    </location>
</feature>
<dbReference type="GO" id="GO:0005886">
    <property type="term" value="C:plasma membrane"/>
    <property type="evidence" value="ECO:0007669"/>
    <property type="project" value="UniProtKB-SubCell"/>
</dbReference>
<feature type="transmembrane region" description="Helical" evidence="10">
    <location>
        <begin position="54"/>
        <end position="74"/>
    </location>
</feature>
<dbReference type="Pfam" id="PF00512">
    <property type="entry name" value="HisKA"/>
    <property type="match status" value="1"/>
</dbReference>
<evidence type="ECO:0000256" key="9">
    <source>
        <dbReference type="ARBA" id="ARBA00022840"/>
    </source>
</evidence>
<keyword evidence="8 12" id="KW-0418">Kinase</keyword>
<dbReference type="InterPro" id="IPR003594">
    <property type="entry name" value="HATPase_dom"/>
</dbReference>
<feature type="transmembrane region" description="Helical" evidence="10">
    <location>
        <begin position="28"/>
        <end position="47"/>
    </location>
</feature>
<dbReference type="EC" id="2.7.13.3" evidence="3"/>
<keyword evidence="6 12" id="KW-0808">Transferase</keyword>
<keyword evidence="5" id="KW-0597">Phosphoprotein</keyword>
<dbReference type="NCBIfam" id="NF045988">
    <property type="entry name" value="HisKinRegBRhodob"/>
    <property type="match status" value="1"/>
</dbReference>
<evidence type="ECO:0000256" key="3">
    <source>
        <dbReference type="ARBA" id="ARBA00012438"/>
    </source>
</evidence>
<keyword evidence="9" id="KW-0067">ATP-binding</keyword>
<name>A0A2R8AF24_9RHOB</name>
<reference evidence="12 13" key="1">
    <citation type="submission" date="2018-03" db="EMBL/GenBank/DDBJ databases">
        <authorList>
            <person name="Keele B.F."/>
        </authorList>
    </citation>
    <scope>NUCLEOTIDE SEQUENCE [LARGE SCALE GENOMIC DNA]</scope>
    <source>
        <strain evidence="12 13">CeCT 8812</strain>
    </source>
</reference>
<protein>
    <recommendedName>
        <fullName evidence="3">histidine kinase</fullName>
        <ecNumber evidence="3">2.7.13.3</ecNumber>
    </recommendedName>
</protein>
<dbReference type="PANTHER" id="PTHR44936">
    <property type="entry name" value="SENSOR PROTEIN CREC"/>
    <property type="match status" value="1"/>
</dbReference>
<dbReference type="InterPro" id="IPR047770">
    <property type="entry name" value="RegB"/>
</dbReference>
<keyword evidence="4" id="KW-1003">Cell membrane</keyword>
<evidence type="ECO:0000256" key="8">
    <source>
        <dbReference type="ARBA" id="ARBA00022777"/>
    </source>
</evidence>
<sequence length="475" mass="51201">MADIPASPGSVAVAVQEDGLRLRTVLNLRWLAIAGQAAAVLVGWLALGMDLPVIACFALILLSVSLNGLAAIVLPETLRLSSRYTTGVMLFDLVQLALLLLLTGGLTNPFSILIVGPVMIAATALPFRITAMLGLVAVFLSSILLVWYIPLRMADGTVLSLPDVYLFGMWLSLTIAVGFFGIYAARVSSDTAAMSDALIATQSALAREQQLAALGGVVAAAAHELGTPLATIKLAASELVDELDRDTFDPALADDARLIRDQADRCRTILAEMGKAGREDLHLRHVPIYTLIDEAAAPHRDRGPRVWLRLEGDADGSDNPNQPVMRRSPEIIHGLRNLIQNGVDFAQGHVWVDVTWDTDIVRIVVGDDGPGYAPDLLRRIGEPFVGRRRRQIRRGEYEGMGLGLFIAKALLERSGARLTFANGSEQGRARRDLGTPDFARPPGATVEVVWPRARVAPLDDPSRHGLARNPLNPTS</sequence>
<dbReference type="GO" id="GO:0005524">
    <property type="term" value="F:ATP binding"/>
    <property type="evidence" value="ECO:0007669"/>
    <property type="project" value="UniProtKB-KW"/>
</dbReference>
<keyword evidence="10" id="KW-0472">Membrane</keyword>
<dbReference type="AlphaFoldDB" id="A0A2R8AF24"/>
<keyword evidence="13" id="KW-1185">Reference proteome</keyword>
<dbReference type="NCBIfam" id="NF033792">
    <property type="entry name" value="ActS_PrrB_HisK"/>
    <property type="match status" value="1"/>
</dbReference>
<dbReference type="InterPro" id="IPR036890">
    <property type="entry name" value="HATPase_C_sf"/>
</dbReference>
<dbReference type="PANTHER" id="PTHR44936:SF10">
    <property type="entry name" value="SENSOR PROTEIN RSTB"/>
    <property type="match status" value="1"/>
</dbReference>
<dbReference type="SUPFAM" id="SSF47384">
    <property type="entry name" value="Homodimeric domain of signal transducing histidine kinase"/>
    <property type="match status" value="1"/>
</dbReference>
<evidence type="ECO:0000259" key="11">
    <source>
        <dbReference type="PROSITE" id="PS50109"/>
    </source>
</evidence>
<feature type="transmembrane region" description="Helical" evidence="10">
    <location>
        <begin position="164"/>
        <end position="185"/>
    </location>
</feature>
<dbReference type="SMART" id="SM00388">
    <property type="entry name" value="HisKA"/>
    <property type="match status" value="1"/>
</dbReference>
<evidence type="ECO:0000256" key="7">
    <source>
        <dbReference type="ARBA" id="ARBA00022741"/>
    </source>
</evidence>
<evidence type="ECO:0000256" key="4">
    <source>
        <dbReference type="ARBA" id="ARBA00022475"/>
    </source>
</evidence>
<evidence type="ECO:0000256" key="5">
    <source>
        <dbReference type="ARBA" id="ARBA00022553"/>
    </source>
</evidence>
<dbReference type="Gene3D" id="1.10.287.130">
    <property type="match status" value="1"/>
</dbReference>
<comment type="catalytic activity">
    <reaction evidence="1">
        <text>ATP + protein L-histidine = ADP + protein N-phospho-L-histidine.</text>
        <dbReference type="EC" id="2.7.13.3"/>
    </reaction>
</comment>
<feature type="transmembrane region" description="Helical" evidence="10">
    <location>
        <begin position="94"/>
        <end position="122"/>
    </location>
</feature>
<keyword evidence="10" id="KW-0812">Transmembrane</keyword>
<dbReference type="PRINTS" id="PR00344">
    <property type="entry name" value="BCTRLSENSOR"/>
</dbReference>
<dbReference type="InterPro" id="IPR004358">
    <property type="entry name" value="Sig_transdc_His_kin-like_C"/>
</dbReference>
<feature type="domain" description="Histidine kinase" evidence="11">
    <location>
        <begin position="220"/>
        <end position="454"/>
    </location>
</feature>
<evidence type="ECO:0000256" key="2">
    <source>
        <dbReference type="ARBA" id="ARBA00004651"/>
    </source>
</evidence>
<dbReference type="PROSITE" id="PS50109">
    <property type="entry name" value="HIS_KIN"/>
    <property type="match status" value="1"/>
</dbReference>
<dbReference type="GO" id="GO:0000155">
    <property type="term" value="F:phosphorelay sensor kinase activity"/>
    <property type="evidence" value="ECO:0007669"/>
    <property type="project" value="InterPro"/>
</dbReference>
<dbReference type="SUPFAM" id="SSF55874">
    <property type="entry name" value="ATPase domain of HSP90 chaperone/DNA topoisomerase II/histidine kinase"/>
    <property type="match status" value="1"/>
</dbReference>
<evidence type="ECO:0000256" key="6">
    <source>
        <dbReference type="ARBA" id="ARBA00022679"/>
    </source>
</evidence>